<accession>A0AAV2FWY1</accession>
<evidence type="ECO:0000313" key="3">
    <source>
        <dbReference type="Proteomes" id="UP001497516"/>
    </source>
</evidence>
<gene>
    <name evidence="2" type="ORF">LTRI10_LOCUS41938</name>
</gene>
<sequence length="74" mass="8019">MGKASYHRTAVGRRGPIIAVHHGLPMAVVFADSSVFLFGQQQPIDRPCRSSATANFIVPPRPTSNRTHSCRFGG</sequence>
<evidence type="ECO:0000313" key="2">
    <source>
        <dbReference type="EMBL" id="CAL1401900.1"/>
    </source>
</evidence>
<feature type="region of interest" description="Disordered" evidence="1">
    <location>
        <begin position="55"/>
        <end position="74"/>
    </location>
</feature>
<dbReference type="EMBL" id="OZ034820">
    <property type="protein sequence ID" value="CAL1401900.1"/>
    <property type="molecule type" value="Genomic_DNA"/>
</dbReference>
<proteinExistence type="predicted"/>
<organism evidence="2 3">
    <name type="scientific">Linum trigynum</name>
    <dbReference type="NCBI Taxonomy" id="586398"/>
    <lineage>
        <taxon>Eukaryota</taxon>
        <taxon>Viridiplantae</taxon>
        <taxon>Streptophyta</taxon>
        <taxon>Embryophyta</taxon>
        <taxon>Tracheophyta</taxon>
        <taxon>Spermatophyta</taxon>
        <taxon>Magnoliopsida</taxon>
        <taxon>eudicotyledons</taxon>
        <taxon>Gunneridae</taxon>
        <taxon>Pentapetalae</taxon>
        <taxon>rosids</taxon>
        <taxon>fabids</taxon>
        <taxon>Malpighiales</taxon>
        <taxon>Linaceae</taxon>
        <taxon>Linum</taxon>
    </lineage>
</organism>
<reference evidence="2 3" key="1">
    <citation type="submission" date="2024-04" db="EMBL/GenBank/DDBJ databases">
        <authorList>
            <person name="Fracassetti M."/>
        </authorList>
    </citation>
    <scope>NUCLEOTIDE SEQUENCE [LARGE SCALE GENOMIC DNA]</scope>
</reference>
<evidence type="ECO:0000256" key="1">
    <source>
        <dbReference type="SAM" id="MobiDB-lite"/>
    </source>
</evidence>
<keyword evidence="3" id="KW-1185">Reference proteome</keyword>
<dbReference type="AlphaFoldDB" id="A0AAV2FWY1"/>
<protein>
    <submittedName>
        <fullName evidence="2">Uncharacterized protein</fullName>
    </submittedName>
</protein>
<name>A0AAV2FWY1_9ROSI</name>
<dbReference type="Proteomes" id="UP001497516">
    <property type="component" value="Chromosome 7"/>
</dbReference>